<accession>A0AAP2DRZ5</accession>
<dbReference type="InterPro" id="IPR013538">
    <property type="entry name" value="ASHA1/2-like_C"/>
</dbReference>
<evidence type="ECO:0000313" key="4">
    <source>
        <dbReference type="Proteomes" id="UP001319200"/>
    </source>
</evidence>
<comment type="caution">
    <text evidence="3">The sequence shown here is derived from an EMBL/GenBank/DDBJ whole genome shotgun (WGS) entry which is preliminary data.</text>
</comment>
<organism evidence="3 4">
    <name type="scientific">Chryseosolibacter histidini</name>
    <dbReference type="NCBI Taxonomy" id="2782349"/>
    <lineage>
        <taxon>Bacteria</taxon>
        <taxon>Pseudomonadati</taxon>
        <taxon>Bacteroidota</taxon>
        <taxon>Cytophagia</taxon>
        <taxon>Cytophagales</taxon>
        <taxon>Chryseotaleaceae</taxon>
        <taxon>Chryseosolibacter</taxon>
    </lineage>
</organism>
<dbReference type="EMBL" id="JAHESF010000074">
    <property type="protein sequence ID" value="MBT1701476.1"/>
    <property type="molecule type" value="Genomic_DNA"/>
</dbReference>
<evidence type="ECO:0000259" key="2">
    <source>
        <dbReference type="Pfam" id="PF08327"/>
    </source>
</evidence>
<dbReference type="SUPFAM" id="SSF55961">
    <property type="entry name" value="Bet v1-like"/>
    <property type="match status" value="1"/>
</dbReference>
<gene>
    <name evidence="3" type="ORF">KK083_31575</name>
</gene>
<dbReference type="Proteomes" id="UP001319200">
    <property type="component" value="Unassembled WGS sequence"/>
</dbReference>
<dbReference type="AlphaFoldDB" id="A0AAP2DRZ5"/>
<dbReference type="InterPro" id="IPR023393">
    <property type="entry name" value="START-like_dom_sf"/>
</dbReference>
<proteinExistence type="inferred from homology"/>
<dbReference type="Pfam" id="PF08327">
    <property type="entry name" value="AHSA1"/>
    <property type="match status" value="1"/>
</dbReference>
<evidence type="ECO:0000313" key="3">
    <source>
        <dbReference type="EMBL" id="MBT1701476.1"/>
    </source>
</evidence>
<feature type="domain" description="Activator of Hsp90 ATPase homologue 1/2-like C-terminal" evidence="2">
    <location>
        <begin position="18"/>
        <end position="158"/>
    </location>
</feature>
<sequence>MQNENKTGEVDITYTFKHPRALVFSAWTNADYLSQWFAPHGCSIRIRKLEVKKGGSFHYCISNPAFGDCWCIGVYQEVKAPEKIVYTLINADENGNRIDPTSIGMDPEWPGETLVTITFTEADGITTVRLRQTVSEVIAKRTGAHPSWIQMLERLENIISQITI</sequence>
<dbReference type="RefSeq" id="WP_254170160.1">
    <property type="nucleotide sequence ID" value="NZ_JAHESF010000074.1"/>
</dbReference>
<protein>
    <submittedName>
        <fullName evidence="3">SRPBCC domain-containing protein</fullName>
    </submittedName>
</protein>
<keyword evidence="4" id="KW-1185">Reference proteome</keyword>
<dbReference type="CDD" id="cd07814">
    <property type="entry name" value="SRPBCC_CalC_Aha1-like"/>
    <property type="match status" value="1"/>
</dbReference>
<reference evidence="3 4" key="1">
    <citation type="submission" date="2021-05" db="EMBL/GenBank/DDBJ databases">
        <title>A Polyphasic approach of four new species of the genus Ohtaekwangia: Ohtaekwangia histidinii sp. nov., Ohtaekwangia cretensis sp. nov., Ohtaekwangia indiensis sp. nov., Ohtaekwangia reichenbachii sp. nov. from diverse environment.</title>
        <authorList>
            <person name="Octaviana S."/>
        </authorList>
    </citation>
    <scope>NUCLEOTIDE SEQUENCE [LARGE SCALE GENOMIC DNA]</scope>
    <source>
        <strain evidence="3 4">PWU4</strain>
    </source>
</reference>
<dbReference type="Gene3D" id="3.30.530.20">
    <property type="match status" value="1"/>
</dbReference>
<evidence type="ECO:0000256" key="1">
    <source>
        <dbReference type="ARBA" id="ARBA00006817"/>
    </source>
</evidence>
<name>A0AAP2DRZ5_9BACT</name>
<comment type="similarity">
    <text evidence="1">Belongs to the AHA1 family.</text>
</comment>